<dbReference type="AlphaFoldDB" id="A0A1I2KKH4"/>
<dbReference type="STRING" id="504797.SAMN05421678_101270"/>
<dbReference type="OrthoDB" id="3713816at2"/>
<dbReference type="GO" id="GO:0015833">
    <property type="term" value="P:peptide transport"/>
    <property type="evidence" value="ECO:0007669"/>
    <property type="project" value="TreeGrafter"/>
</dbReference>
<reference evidence="3 6" key="2">
    <citation type="submission" date="2020-07" db="EMBL/GenBank/DDBJ databases">
        <title>Sequencing the genomes of 1000 actinobacteria strains.</title>
        <authorList>
            <person name="Klenk H.-P."/>
        </authorList>
    </citation>
    <scope>NUCLEOTIDE SEQUENCE [LARGE SCALE GENOMIC DNA]</scope>
    <source>
        <strain evidence="3 6">DSM 45117</strain>
    </source>
</reference>
<feature type="region of interest" description="Disordered" evidence="1">
    <location>
        <begin position="39"/>
        <end position="67"/>
    </location>
</feature>
<sequence>MRETPDTHQLRSYTRTRREALRLAGLGLGLAATSVSGCDALSTKPSGKAANTGGRSRPAGVTQKEAPDLAARAKKGDLPPLRERLPSAPMVLTPTEEAGRYGGRLKLLGLHQTVDVNTTIGYENLVRWKAGIRTDLTADQIVPNVARKVDVNDDGTEFTFSLRPGMKWSDGKPFGADDIVFWYESVASNRELTPVPIDWLTTGDQPFRVEKKDDHTVVFRFPRPNGLLLVNLATQRGTVVTDFPAHYLKAFHPDHAHDVGKLAKDAGKDTWVDLFWSKANRPENAERPVIDAWQLTEAVADSKRPVAERNPYYWKTDTDGRQLPYLDSVAFELVQDDETAVLKATNGDFHLIDTGINVLRNKPVFARSREKAKYHFFETIPQQMNQMIVMTNLTHRDPALRKIFADRDFRVGLSYAINRQEIINAVFQRQGEPWQAAPRPESPYYNEKLAKQYTEHDPALAGRHLDKVLPDKDSDGFRLRPDGKRLFFQVEVTTGFPDLVDALELIRGHWRAVGVDIRVKSEDQSLFFERMDANAHDACVWIGGGGLGSTMDPFYYVPYNFNTRYAMPWYFWYADPRDKRAEEPPPGTRRQVGLYRQLLTTTDRGRQDALMRQILQIAAEEFYCMGIALREREYGIAADQLRNTPKECVTGWLHANLMPADPQQYYLGGS</sequence>
<name>A0A1I2KKH4_9ACTN</name>
<dbReference type="Gene3D" id="3.40.190.10">
    <property type="entry name" value="Periplasmic binding protein-like II"/>
    <property type="match status" value="1"/>
</dbReference>
<dbReference type="Proteomes" id="UP000199052">
    <property type="component" value="Unassembled WGS sequence"/>
</dbReference>
<evidence type="ECO:0000259" key="2">
    <source>
        <dbReference type="Pfam" id="PF00496"/>
    </source>
</evidence>
<dbReference type="SUPFAM" id="SSF53850">
    <property type="entry name" value="Periplasmic binding protein-like II"/>
    <property type="match status" value="1"/>
</dbReference>
<dbReference type="InterPro" id="IPR000914">
    <property type="entry name" value="SBP_5_dom"/>
</dbReference>
<dbReference type="Pfam" id="PF00496">
    <property type="entry name" value="SBP_bac_5"/>
    <property type="match status" value="1"/>
</dbReference>
<proteinExistence type="predicted"/>
<dbReference type="InterPro" id="IPR039424">
    <property type="entry name" value="SBP_5"/>
</dbReference>
<evidence type="ECO:0000256" key="1">
    <source>
        <dbReference type="SAM" id="MobiDB-lite"/>
    </source>
</evidence>
<dbReference type="EMBL" id="FOOI01000001">
    <property type="protein sequence ID" value="SFF65747.1"/>
    <property type="molecule type" value="Genomic_DNA"/>
</dbReference>
<dbReference type="PANTHER" id="PTHR30290:SF62">
    <property type="entry name" value="OLIGOPEPTIDE ABC TRANSPORTER, PERIPLASMIC OLIGOPEPTIDE-BINDING PROTEIN"/>
    <property type="match status" value="1"/>
</dbReference>
<dbReference type="GO" id="GO:1904680">
    <property type="term" value="F:peptide transmembrane transporter activity"/>
    <property type="evidence" value="ECO:0007669"/>
    <property type="project" value="TreeGrafter"/>
</dbReference>
<dbReference type="CDD" id="cd08500">
    <property type="entry name" value="PBP2_NikA_DppA_OppA_like_4"/>
    <property type="match status" value="1"/>
</dbReference>
<keyword evidence="6" id="KW-1185">Reference proteome</keyword>
<dbReference type="PANTHER" id="PTHR30290">
    <property type="entry name" value="PERIPLASMIC BINDING COMPONENT OF ABC TRANSPORTER"/>
    <property type="match status" value="1"/>
</dbReference>
<organism evidence="4 5">
    <name type="scientific">Actinopolymorpha cephalotaxi</name>
    <dbReference type="NCBI Taxonomy" id="504797"/>
    <lineage>
        <taxon>Bacteria</taxon>
        <taxon>Bacillati</taxon>
        <taxon>Actinomycetota</taxon>
        <taxon>Actinomycetes</taxon>
        <taxon>Propionibacteriales</taxon>
        <taxon>Actinopolymorphaceae</taxon>
        <taxon>Actinopolymorpha</taxon>
    </lineage>
</organism>
<evidence type="ECO:0000313" key="3">
    <source>
        <dbReference type="EMBL" id="NYH81186.1"/>
    </source>
</evidence>
<reference evidence="4 5" key="1">
    <citation type="submission" date="2016-10" db="EMBL/GenBank/DDBJ databases">
        <authorList>
            <person name="de Groot N.N."/>
        </authorList>
    </citation>
    <scope>NUCLEOTIDE SEQUENCE [LARGE SCALE GENOMIC DNA]</scope>
    <source>
        <strain evidence="4 5">CPCC 202808</strain>
    </source>
</reference>
<dbReference type="RefSeq" id="WP_092880117.1">
    <property type="nucleotide sequence ID" value="NZ_FOOI01000001.1"/>
</dbReference>
<protein>
    <submittedName>
        <fullName evidence="4">Peptide/nickel transport system substrate-binding protein</fullName>
    </submittedName>
</protein>
<feature type="domain" description="Solute-binding protein family 5" evidence="2">
    <location>
        <begin position="140"/>
        <end position="557"/>
    </location>
</feature>
<evidence type="ECO:0000313" key="5">
    <source>
        <dbReference type="Proteomes" id="UP000199052"/>
    </source>
</evidence>
<dbReference type="EMBL" id="JACBZA010000001">
    <property type="protein sequence ID" value="NYH81186.1"/>
    <property type="molecule type" value="Genomic_DNA"/>
</dbReference>
<gene>
    <name evidence="3" type="ORF">FHR37_000037</name>
    <name evidence="4" type="ORF">SAMN05421678_101270</name>
</gene>
<accession>A0A1I2KKH4</accession>
<evidence type="ECO:0000313" key="6">
    <source>
        <dbReference type="Proteomes" id="UP000533017"/>
    </source>
</evidence>
<evidence type="ECO:0000313" key="4">
    <source>
        <dbReference type="EMBL" id="SFF65747.1"/>
    </source>
</evidence>
<dbReference type="Proteomes" id="UP000533017">
    <property type="component" value="Unassembled WGS sequence"/>
</dbReference>
<dbReference type="Gene3D" id="3.10.105.10">
    <property type="entry name" value="Dipeptide-binding Protein, Domain 3"/>
    <property type="match status" value="1"/>
</dbReference>